<dbReference type="HOGENOM" id="CLU_3215253_0_0_0"/>
<dbReference type="Proteomes" id="UP000007575">
    <property type="component" value="Plasmid P3"/>
</dbReference>
<organism evidence="1 2">
    <name type="scientific">Deinococcus gobiensis (strain DSM 21396 / JCM 16679 / CGMCC 1.7299 / I-0)</name>
    <dbReference type="NCBI Taxonomy" id="745776"/>
    <lineage>
        <taxon>Bacteria</taxon>
        <taxon>Thermotogati</taxon>
        <taxon>Deinococcota</taxon>
        <taxon>Deinococci</taxon>
        <taxon>Deinococcales</taxon>
        <taxon>Deinococcaceae</taxon>
        <taxon>Deinococcus</taxon>
    </lineage>
</organism>
<keyword evidence="1" id="KW-0614">Plasmid</keyword>
<evidence type="ECO:0000313" key="2">
    <source>
        <dbReference type="Proteomes" id="UP000007575"/>
    </source>
</evidence>
<dbReference type="EMBL" id="CP002194">
    <property type="protein sequence ID" value="AFD27970.1"/>
    <property type="molecule type" value="Genomic_DNA"/>
</dbReference>
<geneLocation type="plasmid" evidence="1 2">
    <name>P3</name>
</geneLocation>
<dbReference type="AlphaFoldDB" id="H8H373"/>
<name>H8H373_DEIGI</name>
<evidence type="ECO:0000313" key="1">
    <source>
        <dbReference type="EMBL" id="AFD27970.1"/>
    </source>
</evidence>
<protein>
    <submittedName>
        <fullName evidence="1">Uncharacterized protein</fullName>
    </submittedName>
</protein>
<reference evidence="1 2" key="1">
    <citation type="journal article" date="2012" name="PLoS ONE">
        <title>Genome sequence and transcriptome analysis of the radioresistant bacterium Deinococcus gobiensis: insights into the extreme environmental adaptations.</title>
        <authorList>
            <person name="Yuan M."/>
            <person name="Chen M."/>
            <person name="Zhang W."/>
            <person name="Lu W."/>
            <person name="Wang J."/>
            <person name="Yang M."/>
            <person name="Zhao P."/>
            <person name="Tang R."/>
            <person name="Li X."/>
            <person name="Hao Y."/>
            <person name="Zhou Z."/>
            <person name="Zhan Y."/>
            <person name="Yu H."/>
            <person name="Teng C."/>
            <person name="Yan Y."/>
            <person name="Ping S."/>
            <person name="Wang Y."/>
            <person name="Lin M."/>
        </authorList>
    </citation>
    <scope>NUCLEOTIDE SEQUENCE [LARGE SCALE GENOMIC DNA]</scope>
    <source>
        <strain evidence="2">DSM 21396 / JCM 16679 / CGMCC 1.7299 / I-0</strain>
        <plasmid evidence="1">P3</plasmid>
    </source>
</reference>
<sequence length="44" mass="5073">MVKFEKVMQARYIIWDVSSSTRRAAQLVVTLRSYPLSQLQGMPS</sequence>
<proteinExistence type="predicted"/>
<accession>H8H373</accession>
<dbReference type="KEGG" id="dgo:DGo_PC0178"/>
<gene>
    <name evidence="1" type="ordered locus">DGo_PC0178</name>
</gene>
<keyword evidence="2" id="KW-1185">Reference proteome</keyword>